<dbReference type="PROSITE" id="PS51257">
    <property type="entry name" value="PROKAR_LIPOPROTEIN"/>
    <property type="match status" value="1"/>
</dbReference>
<evidence type="ECO:0000259" key="2">
    <source>
        <dbReference type="Pfam" id="PF13539"/>
    </source>
</evidence>
<keyword evidence="4" id="KW-1185">Reference proteome</keyword>
<gene>
    <name evidence="3" type="ORF">GCM10023321_06130</name>
</gene>
<proteinExistence type="predicted"/>
<evidence type="ECO:0000313" key="4">
    <source>
        <dbReference type="Proteomes" id="UP001428817"/>
    </source>
</evidence>
<comment type="caution">
    <text evidence="3">The sequence shown here is derived from an EMBL/GenBank/DDBJ whole genome shotgun (WGS) entry which is preliminary data.</text>
</comment>
<dbReference type="RefSeq" id="WP_185058850.1">
    <property type="nucleotide sequence ID" value="NZ_BAABJP010000001.1"/>
</dbReference>
<accession>A0ABP9PH85</accession>
<evidence type="ECO:0000313" key="3">
    <source>
        <dbReference type="EMBL" id="GAA5146526.1"/>
    </source>
</evidence>
<dbReference type="Pfam" id="PF13539">
    <property type="entry name" value="Peptidase_M15_4"/>
    <property type="match status" value="1"/>
</dbReference>
<reference evidence="4" key="1">
    <citation type="journal article" date="2019" name="Int. J. Syst. Evol. Microbiol.">
        <title>The Global Catalogue of Microorganisms (GCM) 10K type strain sequencing project: providing services to taxonomists for standard genome sequencing and annotation.</title>
        <authorList>
            <consortium name="The Broad Institute Genomics Platform"/>
            <consortium name="The Broad Institute Genome Sequencing Center for Infectious Disease"/>
            <person name="Wu L."/>
            <person name="Ma J."/>
        </authorList>
    </citation>
    <scope>NUCLEOTIDE SEQUENCE [LARGE SCALE GENOMIC DNA]</scope>
    <source>
        <strain evidence="4">JCM 18303</strain>
    </source>
</reference>
<dbReference type="Gene3D" id="3.30.1380.10">
    <property type="match status" value="1"/>
</dbReference>
<protein>
    <submittedName>
        <fullName evidence="3">M15 family metallopeptidase</fullName>
    </submittedName>
</protein>
<dbReference type="InterPro" id="IPR039561">
    <property type="entry name" value="Peptidase_M15C"/>
</dbReference>
<dbReference type="SUPFAM" id="SSF55166">
    <property type="entry name" value="Hedgehog/DD-peptidase"/>
    <property type="match status" value="1"/>
</dbReference>
<name>A0ABP9PH85_9PSEU</name>
<organism evidence="3 4">
    <name type="scientific">Pseudonocardia eucalypti</name>
    <dbReference type="NCBI Taxonomy" id="648755"/>
    <lineage>
        <taxon>Bacteria</taxon>
        <taxon>Bacillati</taxon>
        <taxon>Actinomycetota</taxon>
        <taxon>Actinomycetes</taxon>
        <taxon>Pseudonocardiales</taxon>
        <taxon>Pseudonocardiaceae</taxon>
        <taxon>Pseudonocardia</taxon>
    </lineage>
</organism>
<evidence type="ECO:0000256" key="1">
    <source>
        <dbReference type="SAM" id="SignalP"/>
    </source>
</evidence>
<dbReference type="InterPro" id="IPR009045">
    <property type="entry name" value="Zn_M74/Hedgehog-like"/>
</dbReference>
<sequence length="214" mass="23217">MRSLVLAVAVLAATGCATTPANPANAREPGHDGAIQPVTAERLGASWRPGCPLAPERLRLVRVPYLGFDGTERVGELVVAEEVAGEIVTIFERLRADRYPIERMETVDHYGADDDRSMAANNTSAFNCRPKTGGGGWSNHSFGRAIDINPVQNPYIGRTGSVLPPAGEPFKDRNRTDRGVIHAGDRTVAAFTDHGWGWGGSWQSPIDYQHFEKP</sequence>
<feature type="chain" id="PRO_5046728506" evidence="1">
    <location>
        <begin position="27"/>
        <end position="214"/>
    </location>
</feature>
<dbReference type="EMBL" id="BAABJP010000001">
    <property type="protein sequence ID" value="GAA5146526.1"/>
    <property type="molecule type" value="Genomic_DNA"/>
</dbReference>
<feature type="signal peptide" evidence="1">
    <location>
        <begin position="1"/>
        <end position="26"/>
    </location>
</feature>
<dbReference type="Proteomes" id="UP001428817">
    <property type="component" value="Unassembled WGS sequence"/>
</dbReference>
<keyword evidence="1" id="KW-0732">Signal</keyword>
<feature type="domain" description="Peptidase M15C" evidence="2">
    <location>
        <begin position="133"/>
        <end position="213"/>
    </location>
</feature>